<evidence type="ECO:0008006" key="3">
    <source>
        <dbReference type="Google" id="ProtNLM"/>
    </source>
</evidence>
<name>A0A849P0K2_9BURK</name>
<dbReference type="PROSITE" id="PS51257">
    <property type="entry name" value="PROKAR_LIPOPROTEIN"/>
    <property type="match status" value="1"/>
</dbReference>
<comment type="caution">
    <text evidence="1">The sequence shown here is derived from an EMBL/GenBank/DDBJ whole genome shotgun (WGS) entry which is preliminary data.</text>
</comment>
<reference evidence="1 2" key="1">
    <citation type="submission" date="2020-05" db="EMBL/GenBank/DDBJ databases">
        <authorList>
            <person name="Niu N."/>
        </authorList>
    </citation>
    <scope>NUCLEOTIDE SEQUENCE [LARGE SCALE GENOMIC DNA]</scope>
    <source>
        <strain evidence="1 2">3340-03</strain>
    </source>
</reference>
<organism evidence="1 2">
    <name type="scientific">Pelistega suis</name>
    <dbReference type="NCBI Taxonomy" id="1631957"/>
    <lineage>
        <taxon>Bacteria</taxon>
        <taxon>Pseudomonadati</taxon>
        <taxon>Pseudomonadota</taxon>
        <taxon>Betaproteobacteria</taxon>
        <taxon>Burkholderiales</taxon>
        <taxon>Alcaligenaceae</taxon>
        <taxon>Pelistega</taxon>
    </lineage>
</organism>
<gene>
    <name evidence="1" type="ORF">HKX39_01835</name>
</gene>
<dbReference type="AlphaFoldDB" id="A0A849P0K2"/>
<evidence type="ECO:0000313" key="2">
    <source>
        <dbReference type="Proteomes" id="UP000537862"/>
    </source>
</evidence>
<dbReference type="EMBL" id="JABGBN010000001">
    <property type="protein sequence ID" value="NOL50920.1"/>
    <property type="molecule type" value="Genomic_DNA"/>
</dbReference>
<proteinExistence type="predicted"/>
<protein>
    <recommendedName>
        <fullName evidence="3">Lipoprotein</fullName>
    </recommendedName>
</protein>
<dbReference type="Proteomes" id="UP000537862">
    <property type="component" value="Unassembled WGS sequence"/>
</dbReference>
<evidence type="ECO:0000313" key="1">
    <source>
        <dbReference type="EMBL" id="NOL50920.1"/>
    </source>
</evidence>
<keyword evidence="2" id="KW-1185">Reference proteome</keyword>
<accession>A0A849P0K2</accession>
<sequence>MKKLVFPTMLLLSACSTGQVDDNKTAECSQIMGKVIQAPSAQRNPGGDFLTQYRQQMNAEAAREHARQAKCL</sequence>
<dbReference type="RefSeq" id="WP_171679601.1">
    <property type="nucleotide sequence ID" value="NZ_JABGBN010000001.1"/>
</dbReference>